<gene>
    <name evidence="2" type="ORF">B2J69_13950</name>
</gene>
<dbReference type="EMBL" id="MWUE01000022">
    <property type="protein sequence ID" value="OQP32371.1"/>
    <property type="molecule type" value="Genomic_DNA"/>
</dbReference>
<keyword evidence="1" id="KW-0812">Transmembrane</keyword>
<dbReference type="PROSITE" id="PS51257">
    <property type="entry name" value="PROKAR_LIPOPROTEIN"/>
    <property type="match status" value="1"/>
</dbReference>
<dbReference type="RefSeq" id="WP_081140150.1">
    <property type="nucleotide sequence ID" value="NZ_MWUE01000022.1"/>
</dbReference>
<evidence type="ECO:0000313" key="2">
    <source>
        <dbReference type="EMBL" id="OQP32371.1"/>
    </source>
</evidence>
<evidence type="ECO:0000313" key="3">
    <source>
        <dbReference type="Proteomes" id="UP000192769"/>
    </source>
</evidence>
<keyword evidence="1" id="KW-0472">Membrane</keyword>
<keyword evidence="3" id="KW-1185">Reference proteome</keyword>
<organism evidence="2 3">
    <name type="scientific">Pantoea latae</name>
    <dbReference type="NCBI Taxonomy" id="1964541"/>
    <lineage>
        <taxon>Bacteria</taxon>
        <taxon>Pseudomonadati</taxon>
        <taxon>Pseudomonadota</taxon>
        <taxon>Gammaproteobacteria</taxon>
        <taxon>Enterobacterales</taxon>
        <taxon>Erwiniaceae</taxon>
        <taxon>Pantoea</taxon>
    </lineage>
</organism>
<dbReference type="OrthoDB" id="6615032at2"/>
<name>A0A1V9DET4_9GAMM</name>
<keyword evidence="1" id="KW-1133">Transmembrane helix</keyword>
<proteinExistence type="predicted"/>
<reference evidence="2 3" key="1">
    <citation type="submission" date="2017-02" db="EMBL/GenBank/DDBJ databases">
        <title>Whole genome shotgun sequence of Pantoea agglomerans strain AS1 isolated from a cycad, Zamia floridana in Central Florida, USA.</title>
        <authorList>
            <person name="Lata P."/>
            <person name="Govindarajan S."/>
            <person name="Qi F."/>
            <person name="Li J.-L."/>
            <person name="Maurya S.K."/>
            <person name="Sahoo M.K."/>
        </authorList>
    </citation>
    <scope>NUCLEOTIDE SEQUENCE [LARGE SCALE GENOMIC DNA]</scope>
    <source>
        <strain evidence="2 3">AS1</strain>
    </source>
</reference>
<comment type="caution">
    <text evidence="2">The sequence shown here is derived from an EMBL/GenBank/DDBJ whole genome shotgun (WGS) entry which is preliminary data.</text>
</comment>
<accession>A0A1V9DET4</accession>
<evidence type="ECO:0000256" key="1">
    <source>
        <dbReference type="SAM" id="Phobius"/>
    </source>
</evidence>
<evidence type="ECO:0008006" key="4">
    <source>
        <dbReference type="Google" id="ProtNLM"/>
    </source>
</evidence>
<feature type="transmembrane region" description="Helical" evidence="1">
    <location>
        <begin position="12"/>
        <end position="44"/>
    </location>
</feature>
<sequence>MHRMDSSSHQMPYWWSACLAFFSTLTLYDCVFCIGAAISAFFTVKTYYASRRERRQQLEEERKRTEMLRTYLDSVIAKPESERPTAAEVVAKATENAGMTDADT</sequence>
<protein>
    <recommendedName>
        <fullName evidence="4">Bacteriophage protein</fullName>
    </recommendedName>
</protein>
<dbReference type="Proteomes" id="UP000192769">
    <property type="component" value="Unassembled WGS sequence"/>
</dbReference>
<dbReference type="AlphaFoldDB" id="A0A1V9DET4"/>